<keyword evidence="3" id="KW-1185">Reference proteome</keyword>
<organism evidence="2 3">
    <name type="scientific">Tilletia walkeri</name>
    <dbReference type="NCBI Taxonomy" id="117179"/>
    <lineage>
        <taxon>Eukaryota</taxon>
        <taxon>Fungi</taxon>
        <taxon>Dikarya</taxon>
        <taxon>Basidiomycota</taxon>
        <taxon>Ustilaginomycotina</taxon>
        <taxon>Exobasidiomycetes</taxon>
        <taxon>Tilletiales</taxon>
        <taxon>Tilletiaceae</taxon>
        <taxon>Tilletia</taxon>
    </lineage>
</organism>
<evidence type="ECO:0000313" key="3">
    <source>
        <dbReference type="Proteomes" id="UP000078113"/>
    </source>
</evidence>
<accession>A0A8X7NAP1</accession>
<name>A0A8X7NAP1_9BASI</name>
<reference evidence="2" key="1">
    <citation type="submission" date="2016-04" db="EMBL/GenBank/DDBJ databases">
        <authorList>
            <person name="Nguyen H.D."/>
            <person name="Samba Siva P."/>
            <person name="Cullis J."/>
            <person name="Levesque C.A."/>
            <person name="Hambleton S."/>
        </authorList>
    </citation>
    <scope>NUCLEOTIDE SEQUENCE</scope>
    <source>
        <strain evidence="2">DAOMC 236422</strain>
    </source>
</reference>
<dbReference type="AlphaFoldDB" id="A0A8X7NAP1"/>
<protein>
    <submittedName>
        <fullName evidence="2">Uncharacterized protein</fullName>
    </submittedName>
</protein>
<gene>
    <name evidence="2" type="ORF">A4X09_0g3634</name>
</gene>
<keyword evidence="1" id="KW-0732">Signal</keyword>
<sequence>MRFTSSILAFAIGATLAVPTLAFFDPHRSPSPVVPVVEDVVEDVVEAVEKLVTVKERGRTSDTFCYGSYKGIFNSWGVKSRTNTIGLRDGGASGFLDQLRGHCGDITNYQVNYQTDDDEGHWAVIYFFNADEFCQPGDIADAARAAGGPQLVCDLN</sequence>
<evidence type="ECO:0000256" key="1">
    <source>
        <dbReference type="SAM" id="SignalP"/>
    </source>
</evidence>
<evidence type="ECO:0000313" key="2">
    <source>
        <dbReference type="EMBL" id="KAE8268710.1"/>
    </source>
</evidence>
<feature type="chain" id="PRO_5036492760" evidence="1">
    <location>
        <begin position="23"/>
        <end position="156"/>
    </location>
</feature>
<reference evidence="2" key="2">
    <citation type="journal article" date="2019" name="IMA Fungus">
        <title>Genome sequencing and comparison of five Tilletia species to identify candidate genes for the detection of regulated species infecting wheat.</title>
        <authorList>
            <person name="Nguyen H.D.T."/>
            <person name="Sultana T."/>
            <person name="Kesanakurti P."/>
            <person name="Hambleton S."/>
        </authorList>
    </citation>
    <scope>NUCLEOTIDE SEQUENCE</scope>
    <source>
        <strain evidence="2">DAOMC 236422</strain>
    </source>
</reference>
<dbReference type="Proteomes" id="UP000078113">
    <property type="component" value="Unassembled WGS sequence"/>
</dbReference>
<proteinExistence type="predicted"/>
<feature type="signal peptide" evidence="1">
    <location>
        <begin position="1"/>
        <end position="22"/>
    </location>
</feature>
<comment type="caution">
    <text evidence="2">The sequence shown here is derived from an EMBL/GenBank/DDBJ whole genome shotgun (WGS) entry which is preliminary data.</text>
</comment>
<dbReference type="EMBL" id="LWDG02000133">
    <property type="protein sequence ID" value="KAE8268710.1"/>
    <property type="molecule type" value="Genomic_DNA"/>
</dbReference>